<dbReference type="EMBL" id="BRXX01000300">
    <property type="protein sequence ID" value="GMI03385.1"/>
    <property type="molecule type" value="Genomic_DNA"/>
</dbReference>
<name>A0A9W7F4N5_9STRA</name>
<protein>
    <submittedName>
        <fullName evidence="2">Uncharacterized protein</fullName>
    </submittedName>
</protein>
<dbReference type="Proteomes" id="UP001165160">
    <property type="component" value="Unassembled WGS sequence"/>
</dbReference>
<evidence type="ECO:0000313" key="3">
    <source>
        <dbReference type="Proteomes" id="UP001165160"/>
    </source>
</evidence>
<feature type="non-terminal residue" evidence="2">
    <location>
        <position position="215"/>
    </location>
</feature>
<keyword evidence="1" id="KW-0175">Coiled coil</keyword>
<organism evidence="2 3">
    <name type="scientific">Triparma verrucosa</name>
    <dbReference type="NCBI Taxonomy" id="1606542"/>
    <lineage>
        <taxon>Eukaryota</taxon>
        <taxon>Sar</taxon>
        <taxon>Stramenopiles</taxon>
        <taxon>Ochrophyta</taxon>
        <taxon>Bolidophyceae</taxon>
        <taxon>Parmales</taxon>
        <taxon>Triparmaceae</taxon>
        <taxon>Triparma</taxon>
    </lineage>
</organism>
<feature type="coiled-coil region" evidence="1">
    <location>
        <begin position="83"/>
        <end position="214"/>
    </location>
</feature>
<dbReference type="AlphaFoldDB" id="A0A9W7F4N5"/>
<accession>A0A9W7F4N5</accession>
<proteinExistence type="predicted"/>
<comment type="caution">
    <text evidence="2">The sequence shown here is derived from an EMBL/GenBank/DDBJ whole genome shotgun (WGS) entry which is preliminary data.</text>
</comment>
<evidence type="ECO:0000313" key="2">
    <source>
        <dbReference type="EMBL" id="GMI03385.1"/>
    </source>
</evidence>
<gene>
    <name evidence="2" type="ORF">TrVE_jg146</name>
</gene>
<sequence length="215" mass="23353">MRLPSSIVAGKVRESAFEGNTKLFEKVNELKKPNSGGKRASVVRVGKGGVVKPGMEAILDYLKSDDAVPPPPPASPSVDKTPLHAARQRCEELNAELKAKSEEMDSTVESLNAELTVKSEEMKSTVESLNAELKAKGEEMDSTVESLNAELKAKGEEMDKTVEDMGNALTQLEARMDENNDSAANKLGSLQLDFEKAKEEHATVIEAKDELLKQI</sequence>
<evidence type="ECO:0000256" key="1">
    <source>
        <dbReference type="SAM" id="Coils"/>
    </source>
</evidence>
<keyword evidence="3" id="KW-1185">Reference proteome</keyword>
<reference evidence="3" key="1">
    <citation type="journal article" date="2023" name="Commun. Biol.">
        <title>Genome analysis of Parmales, the sister group of diatoms, reveals the evolutionary specialization of diatoms from phago-mixotrophs to photoautotrophs.</title>
        <authorList>
            <person name="Ban H."/>
            <person name="Sato S."/>
            <person name="Yoshikawa S."/>
            <person name="Yamada K."/>
            <person name="Nakamura Y."/>
            <person name="Ichinomiya M."/>
            <person name="Sato N."/>
            <person name="Blanc-Mathieu R."/>
            <person name="Endo H."/>
            <person name="Kuwata A."/>
            <person name="Ogata H."/>
        </authorList>
    </citation>
    <scope>NUCLEOTIDE SEQUENCE [LARGE SCALE GENOMIC DNA]</scope>
    <source>
        <strain evidence="3">NIES 3699</strain>
    </source>
</reference>